<gene>
    <name evidence="6" type="primary">azoR</name>
    <name evidence="8" type="ORF">GRI39_05495</name>
</gene>
<dbReference type="GO" id="GO:0016655">
    <property type="term" value="F:oxidoreductase activity, acting on NAD(P)H, quinone or similar compound as acceptor"/>
    <property type="evidence" value="ECO:0007669"/>
    <property type="project" value="InterPro"/>
</dbReference>
<proteinExistence type="inferred from homology"/>
<keyword evidence="4 6" id="KW-0520">NAD</keyword>
<comment type="similarity">
    <text evidence="6">Belongs to the azoreductase type 1 family.</text>
</comment>
<protein>
    <recommendedName>
        <fullName evidence="6">FMN dependent NADH:quinone oxidoreductase</fullName>
        <ecNumber evidence="6">1.6.5.-</ecNumber>
    </recommendedName>
    <alternativeName>
        <fullName evidence="6">Azo-dye reductase</fullName>
    </alternativeName>
    <alternativeName>
        <fullName evidence="6">FMN-dependent NADH-azo compound oxidoreductase</fullName>
    </alternativeName>
    <alternativeName>
        <fullName evidence="6">FMN-dependent NADH-azoreductase</fullName>
        <ecNumber evidence="6">1.7.1.17</ecNumber>
    </alternativeName>
</protein>
<dbReference type="GO" id="GO:0009055">
    <property type="term" value="F:electron transfer activity"/>
    <property type="evidence" value="ECO:0007669"/>
    <property type="project" value="UniProtKB-UniRule"/>
</dbReference>
<comment type="catalytic activity">
    <reaction evidence="5">
        <text>N,N-dimethyl-1,4-phenylenediamine + anthranilate + 2 NAD(+) = 2-(4-dimethylaminophenyl)diazenylbenzoate + 2 NADH + 2 H(+)</text>
        <dbReference type="Rhea" id="RHEA:55872"/>
        <dbReference type="ChEBI" id="CHEBI:15378"/>
        <dbReference type="ChEBI" id="CHEBI:15783"/>
        <dbReference type="ChEBI" id="CHEBI:16567"/>
        <dbReference type="ChEBI" id="CHEBI:57540"/>
        <dbReference type="ChEBI" id="CHEBI:57945"/>
        <dbReference type="ChEBI" id="CHEBI:71579"/>
        <dbReference type="EC" id="1.7.1.17"/>
    </reaction>
    <physiologicalReaction direction="right-to-left" evidence="5">
        <dbReference type="Rhea" id="RHEA:55874"/>
    </physiologicalReaction>
</comment>
<evidence type="ECO:0000313" key="8">
    <source>
        <dbReference type="EMBL" id="MXP25495.1"/>
    </source>
</evidence>
<comment type="caution">
    <text evidence="8">The sequence shown here is derived from an EMBL/GenBank/DDBJ whole genome shotgun (WGS) entry which is preliminary data.</text>
</comment>
<feature type="domain" description="Flavodoxin-like fold" evidence="7">
    <location>
        <begin position="1"/>
        <end position="197"/>
    </location>
</feature>
<dbReference type="EMBL" id="WTYQ01000002">
    <property type="protein sequence ID" value="MXP25495.1"/>
    <property type="molecule type" value="Genomic_DNA"/>
</dbReference>
<dbReference type="Pfam" id="PF02525">
    <property type="entry name" value="Flavodoxin_2"/>
    <property type="match status" value="1"/>
</dbReference>
<dbReference type="GO" id="GO:0010181">
    <property type="term" value="F:FMN binding"/>
    <property type="evidence" value="ECO:0007669"/>
    <property type="project" value="UniProtKB-UniRule"/>
</dbReference>
<dbReference type="HAMAP" id="MF_01216">
    <property type="entry name" value="Azoreductase_type1"/>
    <property type="match status" value="1"/>
</dbReference>
<feature type="binding site" evidence="6">
    <location>
        <begin position="139"/>
        <end position="142"/>
    </location>
    <ligand>
        <name>FMN</name>
        <dbReference type="ChEBI" id="CHEBI:58210"/>
    </ligand>
</feature>
<dbReference type="PANTHER" id="PTHR43741">
    <property type="entry name" value="FMN-DEPENDENT NADH-AZOREDUCTASE 1"/>
    <property type="match status" value="1"/>
</dbReference>
<evidence type="ECO:0000256" key="1">
    <source>
        <dbReference type="ARBA" id="ARBA00022630"/>
    </source>
</evidence>
<comment type="function">
    <text evidence="6">Also exhibits azoreductase activity. Catalyzes the reductive cleavage of the azo bond in aromatic azo compounds to the corresponding amines.</text>
</comment>
<keyword evidence="1 6" id="KW-0285">Flavoprotein</keyword>
<feature type="binding site" evidence="6">
    <location>
        <begin position="15"/>
        <end position="17"/>
    </location>
    <ligand>
        <name>FMN</name>
        <dbReference type="ChEBI" id="CHEBI:58210"/>
    </ligand>
</feature>
<dbReference type="InterPro" id="IPR003680">
    <property type="entry name" value="Flavodoxin_fold"/>
</dbReference>
<organism evidence="8 9">
    <name type="scientific">Altericroceibacterium indicum</name>
    <dbReference type="NCBI Taxonomy" id="374177"/>
    <lineage>
        <taxon>Bacteria</taxon>
        <taxon>Pseudomonadati</taxon>
        <taxon>Pseudomonadota</taxon>
        <taxon>Alphaproteobacteria</taxon>
        <taxon>Sphingomonadales</taxon>
        <taxon>Erythrobacteraceae</taxon>
        <taxon>Altericroceibacterium</taxon>
    </lineage>
</organism>
<comment type="function">
    <text evidence="6">Quinone reductase that provides resistance to thiol-specific stress caused by electrophilic quinones.</text>
</comment>
<dbReference type="Gene3D" id="3.40.50.360">
    <property type="match status" value="1"/>
</dbReference>
<dbReference type="PANTHER" id="PTHR43741:SF4">
    <property type="entry name" value="FMN-DEPENDENT NADH:QUINONE OXIDOREDUCTASE"/>
    <property type="match status" value="1"/>
</dbReference>
<evidence type="ECO:0000256" key="3">
    <source>
        <dbReference type="ARBA" id="ARBA00023002"/>
    </source>
</evidence>
<dbReference type="InterPro" id="IPR050104">
    <property type="entry name" value="FMN-dep_NADH:Q_OxRdtase_AzoR1"/>
</dbReference>
<dbReference type="SUPFAM" id="SSF52218">
    <property type="entry name" value="Flavoproteins"/>
    <property type="match status" value="1"/>
</dbReference>
<sequence>MKILHIDSATTGANSVSREVSAAAVAHFKEKNPGAEVVYRDLGTEPLAHLNPTTTGAIRLPAEAHDENMKAAFAAERAVLDEFLGADVIVIGAPMYNFTIPSQLKAWLDRLGVPGVTFSYSEAGPEGLAGGRKVVIASTQGGEYEMGGAMEHQEQLLKDFFGFIGITDPIFIRANKIGYGPEAREASIADAKAEIAKL</sequence>
<evidence type="ECO:0000259" key="7">
    <source>
        <dbReference type="Pfam" id="PF02525"/>
    </source>
</evidence>
<comment type="catalytic activity">
    <reaction evidence="6">
        <text>2 a quinone + NADH + H(+) = 2 a 1,4-benzosemiquinone + NAD(+)</text>
        <dbReference type="Rhea" id="RHEA:65952"/>
        <dbReference type="ChEBI" id="CHEBI:15378"/>
        <dbReference type="ChEBI" id="CHEBI:57540"/>
        <dbReference type="ChEBI" id="CHEBI:57945"/>
        <dbReference type="ChEBI" id="CHEBI:132124"/>
        <dbReference type="ChEBI" id="CHEBI:134225"/>
    </reaction>
</comment>
<dbReference type="InterPro" id="IPR029039">
    <property type="entry name" value="Flavoprotein-like_sf"/>
</dbReference>
<comment type="caution">
    <text evidence="6">Lacks conserved residue(s) required for the propagation of feature annotation.</text>
</comment>
<keyword evidence="9" id="KW-1185">Reference proteome</keyword>
<dbReference type="EC" id="1.7.1.17" evidence="6"/>
<reference evidence="8 9" key="1">
    <citation type="submission" date="2019-12" db="EMBL/GenBank/DDBJ databases">
        <title>Genomic-based taxomic classification of the family Erythrobacteraceae.</title>
        <authorList>
            <person name="Xu L."/>
        </authorList>
    </citation>
    <scope>NUCLEOTIDE SEQUENCE [LARGE SCALE GENOMIC DNA]</scope>
    <source>
        <strain evidence="8 9">DSM 18604</strain>
    </source>
</reference>
<dbReference type="GO" id="GO:0016652">
    <property type="term" value="F:oxidoreductase activity, acting on NAD(P)H as acceptor"/>
    <property type="evidence" value="ECO:0007669"/>
    <property type="project" value="UniProtKB-UniRule"/>
</dbReference>
<comment type="subunit">
    <text evidence="6">Homodimer.</text>
</comment>
<evidence type="ECO:0000313" key="9">
    <source>
        <dbReference type="Proteomes" id="UP000460561"/>
    </source>
</evidence>
<dbReference type="InterPro" id="IPR023048">
    <property type="entry name" value="NADH:quinone_OxRdtase_FMN_depd"/>
</dbReference>
<dbReference type="EC" id="1.6.5.-" evidence="6"/>
<evidence type="ECO:0000256" key="2">
    <source>
        <dbReference type="ARBA" id="ARBA00022643"/>
    </source>
</evidence>
<evidence type="ECO:0000256" key="4">
    <source>
        <dbReference type="ARBA" id="ARBA00023027"/>
    </source>
</evidence>
<accession>A0A845A9M4</accession>
<comment type="cofactor">
    <cofactor evidence="6">
        <name>FMN</name>
        <dbReference type="ChEBI" id="CHEBI:58210"/>
    </cofactor>
    <text evidence="6">Binds 1 FMN per subunit.</text>
</comment>
<name>A0A845A9M4_9SPHN</name>
<dbReference type="RefSeq" id="WP_160738722.1">
    <property type="nucleotide sequence ID" value="NZ_WTYQ01000002.1"/>
</dbReference>
<dbReference type="OrthoDB" id="9787136at2"/>
<dbReference type="Proteomes" id="UP000460561">
    <property type="component" value="Unassembled WGS sequence"/>
</dbReference>
<evidence type="ECO:0000256" key="6">
    <source>
        <dbReference type="HAMAP-Rule" id="MF_01216"/>
    </source>
</evidence>
<keyword evidence="2 6" id="KW-0288">FMN</keyword>
<dbReference type="AlphaFoldDB" id="A0A845A9M4"/>
<evidence type="ECO:0000256" key="5">
    <source>
        <dbReference type="ARBA" id="ARBA00048542"/>
    </source>
</evidence>
<keyword evidence="3 6" id="KW-0560">Oxidoreductase</keyword>
<feature type="binding site" evidence="6">
    <location>
        <begin position="95"/>
        <end position="98"/>
    </location>
    <ligand>
        <name>FMN</name>
        <dbReference type="ChEBI" id="CHEBI:58210"/>
    </ligand>
</feature>